<dbReference type="InterPro" id="IPR050416">
    <property type="entry name" value="FAD-linked_Oxidoreductase"/>
</dbReference>
<dbReference type="Gene3D" id="3.30.465.10">
    <property type="match status" value="1"/>
</dbReference>
<keyword evidence="5" id="KW-0560">Oxidoreductase</keyword>
<accession>A0ABW1I4J1</accession>
<dbReference type="InterPro" id="IPR016167">
    <property type="entry name" value="FAD-bd_PCMH_sub1"/>
</dbReference>
<evidence type="ECO:0000256" key="1">
    <source>
        <dbReference type="ARBA" id="ARBA00001974"/>
    </source>
</evidence>
<dbReference type="EMBL" id="JBHSQK010000019">
    <property type="protein sequence ID" value="MFC5948597.1"/>
    <property type="molecule type" value="Genomic_DNA"/>
</dbReference>
<name>A0ABW1I4J1_9PSEU</name>
<dbReference type="Gene3D" id="3.30.43.10">
    <property type="entry name" value="Uridine Diphospho-n-acetylenolpyruvylglucosamine Reductase, domain 2"/>
    <property type="match status" value="1"/>
</dbReference>
<organism evidence="7 8">
    <name type="scientific">Pseudonocardia lutea</name>
    <dbReference type="NCBI Taxonomy" id="2172015"/>
    <lineage>
        <taxon>Bacteria</taxon>
        <taxon>Bacillati</taxon>
        <taxon>Actinomycetota</taxon>
        <taxon>Actinomycetes</taxon>
        <taxon>Pseudonocardiales</taxon>
        <taxon>Pseudonocardiaceae</taxon>
        <taxon>Pseudonocardia</taxon>
    </lineage>
</organism>
<dbReference type="InterPro" id="IPR006094">
    <property type="entry name" value="Oxid_FAD_bind_N"/>
</dbReference>
<dbReference type="Gene3D" id="3.40.462.20">
    <property type="match status" value="1"/>
</dbReference>
<dbReference type="InterPro" id="IPR016166">
    <property type="entry name" value="FAD-bd_PCMH"/>
</dbReference>
<evidence type="ECO:0000256" key="5">
    <source>
        <dbReference type="ARBA" id="ARBA00023002"/>
    </source>
</evidence>
<dbReference type="Proteomes" id="UP001596119">
    <property type="component" value="Unassembled WGS sequence"/>
</dbReference>
<keyword evidence="3" id="KW-0285">Flavoprotein</keyword>
<dbReference type="PANTHER" id="PTHR42973:SF39">
    <property type="entry name" value="FAD-BINDING PCMH-TYPE DOMAIN-CONTAINING PROTEIN"/>
    <property type="match status" value="1"/>
</dbReference>
<reference evidence="8" key="1">
    <citation type="journal article" date="2019" name="Int. J. Syst. Evol. Microbiol.">
        <title>The Global Catalogue of Microorganisms (GCM) 10K type strain sequencing project: providing services to taxonomists for standard genome sequencing and annotation.</title>
        <authorList>
            <consortium name="The Broad Institute Genomics Platform"/>
            <consortium name="The Broad Institute Genome Sequencing Center for Infectious Disease"/>
            <person name="Wu L."/>
            <person name="Ma J."/>
        </authorList>
    </citation>
    <scope>NUCLEOTIDE SEQUENCE [LARGE SCALE GENOMIC DNA]</scope>
    <source>
        <strain evidence="8">CGMCC 4.7397</strain>
    </source>
</reference>
<evidence type="ECO:0000313" key="7">
    <source>
        <dbReference type="EMBL" id="MFC5948597.1"/>
    </source>
</evidence>
<comment type="similarity">
    <text evidence="2">Belongs to the oxygen-dependent FAD-linked oxidoreductase family.</text>
</comment>
<evidence type="ECO:0000256" key="4">
    <source>
        <dbReference type="ARBA" id="ARBA00022827"/>
    </source>
</evidence>
<comment type="caution">
    <text evidence="7">The sequence shown here is derived from an EMBL/GenBank/DDBJ whole genome shotgun (WGS) entry which is preliminary data.</text>
</comment>
<evidence type="ECO:0000256" key="3">
    <source>
        <dbReference type="ARBA" id="ARBA00022630"/>
    </source>
</evidence>
<evidence type="ECO:0000259" key="6">
    <source>
        <dbReference type="PROSITE" id="PS51387"/>
    </source>
</evidence>
<dbReference type="PROSITE" id="PS51387">
    <property type="entry name" value="FAD_PCMH"/>
    <property type="match status" value="1"/>
</dbReference>
<gene>
    <name evidence="7" type="ORF">ACFQH9_09970</name>
</gene>
<feature type="domain" description="FAD-binding PCMH-type" evidence="6">
    <location>
        <begin position="39"/>
        <end position="209"/>
    </location>
</feature>
<evidence type="ECO:0000256" key="2">
    <source>
        <dbReference type="ARBA" id="ARBA00005466"/>
    </source>
</evidence>
<dbReference type="InterPro" id="IPR016169">
    <property type="entry name" value="FAD-bd_PCMH_sub2"/>
</dbReference>
<dbReference type="Pfam" id="PF08031">
    <property type="entry name" value="BBE"/>
    <property type="match status" value="1"/>
</dbReference>
<protein>
    <submittedName>
        <fullName evidence="7">FAD-binding oxidoreductase</fullName>
    </submittedName>
</protein>
<evidence type="ECO:0000313" key="8">
    <source>
        <dbReference type="Proteomes" id="UP001596119"/>
    </source>
</evidence>
<dbReference type="RefSeq" id="WP_379565658.1">
    <property type="nucleotide sequence ID" value="NZ_JBHSQK010000019.1"/>
</dbReference>
<dbReference type="PANTHER" id="PTHR42973">
    <property type="entry name" value="BINDING OXIDOREDUCTASE, PUTATIVE (AFU_ORTHOLOGUE AFUA_1G17690)-RELATED"/>
    <property type="match status" value="1"/>
</dbReference>
<proteinExistence type="inferred from homology"/>
<dbReference type="InterPro" id="IPR012951">
    <property type="entry name" value="BBE"/>
</dbReference>
<dbReference type="InterPro" id="IPR036318">
    <property type="entry name" value="FAD-bd_PCMH-like_sf"/>
</dbReference>
<comment type="cofactor">
    <cofactor evidence="1">
        <name>FAD</name>
        <dbReference type="ChEBI" id="CHEBI:57692"/>
    </cofactor>
</comment>
<dbReference type="SUPFAM" id="SSF56176">
    <property type="entry name" value="FAD-binding/transporter-associated domain-like"/>
    <property type="match status" value="1"/>
</dbReference>
<sequence>MTSTARYDVEALQTRTSGSVLLPGDDGYDEARSTYVGGIDRRPALVVRCTGPDDVAAALSYACEHGLEVTVRGGAHGHWEPAIPGEELLVDLSPLAQVRVDPAARLARVGGGATLAAMDAACQEHGLATVGGTVSHTGVGGLTLGGGFGYLTARHGLAIDNLVSAQVVLPDGRTVRASDESEPDLFWALRGGGGNFGVVTEFEFRLHPVGLLHLGMLFYEQGRAVEAMRAARDLLPTRSRDAGGGIVLTSGPPDDAVPEELRGQPVVAVLVVGYGSAEEHEAVLAPLRAALTPAFEQVTPIPYTALQQMLDPSAPWGIATHTRGLYLDALPDDAIEVLVACHAERTSPMSQTLVFSLGPGFREVAEDATAFGGRRSTRWVVAIEALCPDPIPLAPEREWTRRSWDLLRPFATSGAGYVNLDVGQDEARLRDTYGAKYERLARIKAQYDPGNLLHVNANIKPA</sequence>
<dbReference type="Pfam" id="PF01565">
    <property type="entry name" value="FAD_binding_4"/>
    <property type="match status" value="1"/>
</dbReference>
<keyword evidence="4" id="KW-0274">FAD</keyword>
<keyword evidence="8" id="KW-1185">Reference proteome</keyword>